<feature type="compositionally biased region" description="Polar residues" evidence="1">
    <location>
        <begin position="284"/>
        <end position="296"/>
    </location>
</feature>
<organism evidence="4 5">
    <name type="scientific">Dreissena polymorpha</name>
    <name type="common">Zebra mussel</name>
    <name type="synonym">Mytilus polymorpha</name>
    <dbReference type="NCBI Taxonomy" id="45954"/>
    <lineage>
        <taxon>Eukaryota</taxon>
        <taxon>Metazoa</taxon>
        <taxon>Spiralia</taxon>
        <taxon>Lophotrochozoa</taxon>
        <taxon>Mollusca</taxon>
        <taxon>Bivalvia</taxon>
        <taxon>Autobranchia</taxon>
        <taxon>Heteroconchia</taxon>
        <taxon>Euheterodonta</taxon>
        <taxon>Imparidentia</taxon>
        <taxon>Neoheterodontei</taxon>
        <taxon>Myida</taxon>
        <taxon>Dreissenoidea</taxon>
        <taxon>Dreissenidae</taxon>
        <taxon>Dreissena</taxon>
    </lineage>
</organism>
<dbReference type="InterPro" id="IPR050540">
    <property type="entry name" value="F-actin_Monoox_Mical"/>
</dbReference>
<name>A0A9D4LAH1_DREPO</name>
<feature type="compositionally biased region" description="Basic and acidic residues" evidence="1">
    <location>
        <begin position="405"/>
        <end position="422"/>
    </location>
</feature>
<dbReference type="PROSITE" id="PS51840">
    <property type="entry name" value="C2_NT"/>
    <property type="match status" value="1"/>
</dbReference>
<feature type="domain" description="Calponin-homology (CH)" evidence="2">
    <location>
        <begin position="454"/>
        <end position="525"/>
    </location>
</feature>
<dbReference type="InterPro" id="IPR001715">
    <property type="entry name" value="CH_dom"/>
</dbReference>
<dbReference type="EMBL" id="JAIWYP010000003">
    <property type="protein sequence ID" value="KAH3854470.1"/>
    <property type="molecule type" value="Genomic_DNA"/>
</dbReference>
<evidence type="ECO:0008006" key="6">
    <source>
        <dbReference type="Google" id="ProtNLM"/>
    </source>
</evidence>
<dbReference type="Proteomes" id="UP000828390">
    <property type="component" value="Unassembled WGS sequence"/>
</dbReference>
<feature type="compositionally biased region" description="Low complexity" evidence="1">
    <location>
        <begin position="423"/>
        <end position="434"/>
    </location>
</feature>
<protein>
    <recommendedName>
        <fullName evidence="6">EH domain-binding protein 1</fullName>
    </recommendedName>
</protein>
<reference evidence="4" key="2">
    <citation type="submission" date="2020-11" db="EMBL/GenBank/DDBJ databases">
        <authorList>
            <person name="McCartney M.A."/>
            <person name="Auch B."/>
            <person name="Kono T."/>
            <person name="Mallez S."/>
            <person name="Becker A."/>
            <person name="Gohl D.M."/>
            <person name="Silverstein K.A.T."/>
            <person name="Koren S."/>
            <person name="Bechman K.B."/>
            <person name="Herman A."/>
            <person name="Abrahante J.E."/>
            <person name="Garbe J."/>
        </authorList>
    </citation>
    <scope>NUCLEOTIDE SEQUENCE</scope>
    <source>
        <strain evidence="4">Duluth1</strain>
        <tissue evidence="4">Whole animal</tissue>
    </source>
</reference>
<comment type="caution">
    <text evidence="4">The sequence shown here is derived from an EMBL/GenBank/DDBJ whole genome shotgun (WGS) entry which is preliminary data.</text>
</comment>
<dbReference type="InterPro" id="IPR019448">
    <property type="entry name" value="NT-C2"/>
</dbReference>
<accession>A0A9D4LAH1</accession>
<evidence type="ECO:0000259" key="2">
    <source>
        <dbReference type="PROSITE" id="PS50021"/>
    </source>
</evidence>
<feature type="compositionally biased region" description="Basic and acidic residues" evidence="1">
    <location>
        <begin position="351"/>
        <end position="362"/>
    </location>
</feature>
<evidence type="ECO:0000259" key="3">
    <source>
        <dbReference type="PROSITE" id="PS51840"/>
    </source>
</evidence>
<dbReference type="PANTHER" id="PTHR23167:SF46">
    <property type="entry name" value="EPS15 HOMOLOGY DOMAIN CONTAINING PROTEIN-BINDING PROTEIN 1, ISOFORM F"/>
    <property type="match status" value="1"/>
</dbReference>
<sequence>MSVWKRLQRVGKAASKFQFTASYQELQVESSKKWQPNKVCIVWTRRNRRKSTMLHEWEPTIKNPYLGVVSWTVPENVEIQVTLFRDNKHSAYEDKEWHFVIEDQSQSGRRKIIATAAINMKKYATDIPSQHELTIRLNPVTKKIKGALIKLTLSCVFLREGKATDEDMQSVASLMSIGKSDIGNLEDIDDDDENDTESDLNISAKFADVTNQMAQLQTNQNMGNPFGDPDDEDVDIDIDEMFQKYQPIKPPMNPFEEAEEDAYISTISEPTVNNPFAGEDNDKSALNNTSEVSTNPFDEPEELDDSNPFSDKFSDTSSLDRRKKKKEAPAPPRSHSQGVPFENPPTTKPPPRPEGKQGEKKPAAQVAPQTPVNANKPAHKYVKSKKKAPTPPRPMYIGTPPSSPKAERKRSLSPPEEKKPSENHSNNNVESSPSTVIDTSIEDSSYMESPSQAPSSSLDLLDWCKVVTQGYKGVKVTNLTTSWRNGMAFCALIHHFRSDLIEFSKLAPHDIKGNNKKVSIHNCRI</sequence>
<evidence type="ECO:0000256" key="1">
    <source>
        <dbReference type="SAM" id="MobiDB-lite"/>
    </source>
</evidence>
<dbReference type="Gene3D" id="1.10.418.10">
    <property type="entry name" value="Calponin-like domain"/>
    <property type="match status" value="1"/>
</dbReference>
<dbReference type="SUPFAM" id="SSF47576">
    <property type="entry name" value="Calponin-homology domain, CH-domain"/>
    <property type="match status" value="1"/>
</dbReference>
<feature type="domain" description="C2 NT-type" evidence="3">
    <location>
        <begin position="7"/>
        <end position="157"/>
    </location>
</feature>
<proteinExistence type="predicted"/>
<dbReference type="PANTHER" id="PTHR23167">
    <property type="entry name" value="CALPONIN HOMOLOGY DOMAIN-CONTAINING PROTEIN DDB_G0272472-RELATED"/>
    <property type="match status" value="1"/>
</dbReference>
<feature type="region of interest" description="Disordered" evidence="1">
    <location>
        <begin position="270"/>
        <end position="435"/>
    </location>
</feature>
<evidence type="ECO:0000313" key="4">
    <source>
        <dbReference type="EMBL" id="KAH3854470.1"/>
    </source>
</evidence>
<feature type="compositionally biased region" description="Basic residues" evidence="1">
    <location>
        <begin position="377"/>
        <end position="388"/>
    </location>
</feature>
<dbReference type="InterPro" id="IPR036872">
    <property type="entry name" value="CH_dom_sf"/>
</dbReference>
<dbReference type="Pfam" id="PF10358">
    <property type="entry name" value="NT-C2"/>
    <property type="match status" value="1"/>
</dbReference>
<dbReference type="AlphaFoldDB" id="A0A9D4LAH1"/>
<keyword evidence="5" id="KW-1185">Reference proteome</keyword>
<evidence type="ECO:0000313" key="5">
    <source>
        <dbReference type="Proteomes" id="UP000828390"/>
    </source>
</evidence>
<dbReference type="PROSITE" id="PS50021">
    <property type="entry name" value="CH"/>
    <property type="match status" value="1"/>
</dbReference>
<gene>
    <name evidence="4" type="ORF">DPMN_097012</name>
</gene>
<reference evidence="4" key="1">
    <citation type="journal article" date="2019" name="bioRxiv">
        <title>The Genome of the Zebra Mussel, Dreissena polymorpha: A Resource for Invasive Species Research.</title>
        <authorList>
            <person name="McCartney M.A."/>
            <person name="Auch B."/>
            <person name="Kono T."/>
            <person name="Mallez S."/>
            <person name="Zhang Y."/>
            <person name="Obille A."/>
            <person name="Becker A."/>
            <person name="Abrahante J.E."/>
            <person name="Garbe J."/>
            <person name="Badalamenti J.P."/>
            <person name="Herman A."/>
            <person name="Mangelson H."/>
            <person name="Liachko I."/>
            <person name="Sullivan S."/>
            <person name="Sone E.D."/>
            <person name="Koren S."/>
            <person name="Silverstein K.A.T."/>
            <person name="Beckman K.B."/>
            <person name="Gohl D.M."/>
        </authorList>
    </citation>
    <scope>NUCLEOTIDE SEQUENCE</scope>
    <source>
        <strain evidence="4">Duluth1</strain>
        <tissue evidence="4">Whole animal</tissue>
    </source>
</reference>
<dbReference type="Pfam" id="PF00307">
    <property type="entry name" value="CH"/>
    <property type="match status" value="1"/>
</dbReference>